<comment type="caution">
    <text evidence="14">The sequence shown here is derived from an EMBL/GenBank/DDBJ whole genome shotgun (WGS) entry which is preliminary data.</text>
</comment>
<evidence type="ECO:0000259" key="13">
    <source>
        <dbReference type="Pfam" id="PF25183"/>
    </source>
</evidence>
<dbReference type="Pfam" id="PF07715">
    <property type="entry name" value="Plug"/>
    <property type="match status" value="1"/>
</dbReference>
<dbReference type="PROSITE" id="PS52016">
    <property type="entry name" value="TONB_DEPENDENT_REC_3"/>
    <property type="match status" value="1"/>
</dbReference>
<accession>A0ABR6YB06</accession>
<evidence type="ECO:0000256" key="3">
    <source>
        <dbReference type="ARBA" id="ARBA00022448"/>
    </source>
</evidence>
<dbReference type="InterPro" id="IPR037066">
    <property type="entry name" value="Plug_dom_sf"/>
</dbReference>
<feature type="domain" description="TonB-dependent receptor plug" evidence="12">
    <location>
        <begin position="142"/>
        <end position="239"/>
    </location>
</feature>
<evidence type="ECO:0000256" key="6">
    <source>
        <dbReference type="ARBA" id="ARBA00023136"/>
    </source>
</evidence>
<sequence>MPKTTHTHTLKHSVIAHAIAIAFGTAVLTLGVSANIMAQSNATGTIFGQVPASVGAVVVLENVATGVHRNLTPDAKGKFQATSMPPGKYQVKLMRDGKVEKTVEVEALIGQGVEANFGTETSVQTVTVQAKINRIDVSNTNNGTVFTAKELASLPMSQNVQAIIALAPGTVSNVSGYYGNVSSFGGASVSENSYYINGFPVTNILTQVGASELPFGAIANAQVLSGGYSSEFGRSTGGVVNITTKSGTNNWVVGGKVAMVPNITGKPSNTYFENTGTHPLQDGKLQYYNQANTSSNRTAGIYAGGPLIKNKLFIFAAAEQSKSTSESIAASSDRQENPRGWSVNEGTVGRYLVKLDYNLTDDHHFEYTYIKDQSKNVNATYGFSYATLTHDKIVGSGTTVWNAGNTRGGSSGSSPGSDDSIFKYTGYLSDDLTVTALYGQSKTSPKVIPYGYNATISSIGSSITSRVPGVVYPTNPQAYGDQVRADSHDEQQTLRLDLEYKLGNHSLRGGIDYNKANSLVGATRPGGRSWNYQYHNNPTTWKPAGATETLAQGGGYGTQGFYVSEGTYFKSGAPSTTQSAQYIQDRYQVTDNVLLDLGLRNEQFHNYNNKHELVISQTRQIAPRLGVTWDVNRDSSFKVYANAGRYFMPVPTNLVGNMGSELKTTTRYYTYTGVDPTTGVPQGLHPISDVIVNINTSPDARSVAAENIKPFYQDEMSLGFEKAISSTLNFGVMGTYRTLRTSYDDTCDPRPIFAWGKRNGYPNLEADTGGTDNSLYPSWCMVINTGEANTVWFDPHGSGSGSPLVKAHLTAEDIGLPKVRRTYEALNFFLEHPFKNGWYGKITYTWSRNKGNTEGQTDSGVAGGDVGLSAGSDYKELAYNAYGFLSGDRTHVFKGYGYYQLTPELTLGANLQLASGRPRNCFGQLPESAGQDVGHYGGNYFFFCDAEGGKPSPRGSHGRLPWTSQLDLNLAYQAPFLKGLTLRMDMFNVFDVRTINSEGSGSNDGEGGISPTYRQGGNRTSPRSARLTAEYNYKF</sequence>
<evidence type="ECO:0000256" key="9">
    <source>
        <dbReference type="PROSITE-ProRule" id="PRU01360"/>
    </source>
</evidence>
<evidence type="ECO:0000313" key="15">
    <source>
        <dbReference type="Proteomes" id="UP000624279"/>
    </source>
</evidence>
<comment type="similarity">
    <text evidence="2 9">Belongs to the TonB-dependent receptor family.</text>
</comment>
<feature type="region of interest" description="Disordered" evidence="10">
    <location>
        <begin position="998"/>
        <end position="1024"/>
    </location>
</feature>
<evidence type="ECO:0000256" key="4">
    <source>
        <dbReference type="ARBA" id="ARBA00022452"/>
    </source>
</evidence>
<evidence type="ECO:0000256" key="1">
    <source>
        <dbReference type="ARBA" id="ARBA00004571"/>
    </source>
</evidence>
<dbReference type="Gene3D" id="2.170.130.10">
    <property type="entry name" value="TonB-dependent receptor, plug domain"/>
    <property type="match status" value="1"/>
</dbReference>
<evidence type="ECO:0000313" key="14">
    <source>
        <dbReference type="EMBL" id="MBC3873822.1"/>
    </source>
</evidence>
<dbReference type="RefSeq" id="WP_186941859.1">
    <property type="nucleotide sequence ID" value="NZ_JACOGA010000008.1"/>
</dbReference>
<keyword evidence="4 9" id="KW-1134">Transmembrane beta strand</keyword>
<feature type="domain" description="TonB-dependent transporter Oar-like beta-barrel" evidence="13">
    <location>
        <begin position="608"/>
        <end position="901"/>
    </location>
</feature>
<feature type="transmembrane region" description="Helical" evidence="11">
    <location>
        <begin position="12"/>
        <end position="32"/>
    </location>
</feature>
<dbReference type="Pfam" id="PF13620">
    <property type="entry name" value="CarboxypepD_reg"/>
    <property type="match status" value="1"/>
</dbReference>
<evidence type="ECO:0000259" key="12">
    <source>
        <dbReference type="Pfam" id="PF07715"/>
    </source>
</evidence>
<keyword evidence="6 9" id="KW-0472">Membrane</keyword>
<dbReference type="InterPro" id="IPR012910">
    <property type="entry name" value="Plug_dom"/>
</dbReference>
<evidence type="ECO:0000256" key="8">
    <source>
        <dbReference type="ARBA" id="ARBA00023237"/>
    </source>
</evidence>
<dbReference type="InterPro" id="IPR057601">
    <property type="entry name" value="Oar-like_b-barrel"/>
</dbReference>
<evidence type="ECO:0000256" key="7">
    <source>
        <dbReference type="ARBA" id="ARBA00023170"/>
    </source>
</evidence>
<protein>
    <submittedName>
        <fullName evidence="14">TonB-dependent receptor</fullName>
    </submittedName>
</protein>
<evidence type="ECO:0000256" key="2">
    <source>
        <dbReference type="ARBA" id="ARBA00009810"/>
    </source>
</evidence>
<dbReference type="InterPro" id="IPR036942">
    <property type="entry name" value="Beta-barrel_TonB_sf"/>
</dbReference>
<dbReference type="Pfam" id="PF25183">
    <property type="entry name" value="OMP_b-brl_4"/>
    <property type="match status" value="1"/>
</dbReference>
<keyword evidence="11" id="KW-1133">Transmembrane helix</keyword>
<dbReference type="Proteomes" id="UP000624279">
    <property type="component" value="Unassembled WGS sequence"/>
</dbReference>
<evidence type="ECO:0000256" key="10">
    <source>
        <dbReference type="SAM" id="MobiDB-lite"/>
    </source>
</evidence>
<keyword evidence="5 9" id="KW-0812">Transmembrane</keyword>
<dbReference type="EMBL" id="JACOGA010000008">
    <property type="protein sequence ID" value="MBC3873822.1"/>
    <property type="molecule type" value="Genomic_DNA"/>
</dbReference>
<dbReference type="InterPro" id="IPR013784">
    <property type="entry name" value="Carb-bd-like_fold"/>
</dbReference>
<dbReference type="SUPFAM" id="SSF49452">
    <property type="entry name" value="Starch-binding domain-like"/>
    <property type="match status" value="1"/>
</dbReference>
<keyword evidence="7 14" id="KW-0675">Receptor</keyword>
<dbReference type="SUPFAM" id="SSF56935">
    <property type="entry name" value="Porins"/>
    <property type="match status" value="1"/>
</dbReference>
<dbReference type="Gene3D" id="2.40.170.20">
    <property type="entry name" value="TonB-dependent receptor, beta-barrel domain"/>
    <property type="match status" value="1"/>
</dbReference>
<dbReference type="InterPro" id="IPR039426">
    <property type="entry name" value="TonB-dep_rcpt-like"/>
</dbReference>
<keyword evidence="8 9" id="KW-0998">Cell outer membrane</keyword>
<evidence type="ECO:0000256" key="11">
    <source>
        <dbReference type="SAM" id="Phobius"/>
    </source>
</evidence>
<gene>
    <name evidence="14" type="ORF">H8K55_09490</name>
</gene>
<keyword evidence="15" id="KW-1185">Reference proteome</keyword>
<comment type="subcellular location">
    <subcellularLocation>
        <location evidence="1 9">Cell outer membrane</location>
        <topology evidence="1 9">Multi-pass membrane protein</topology>
    </subcellularLocation>
</comment>
<organism evidence="14 15">
    <name type="scientific">Undibacterium flavidum</name>
    <dbReference type="NCBI Taxonomy" id="2762297"/>
    <lineage>
        <taxon>Bacteria</taxon>
        <taxon>Pseudomonadati</taxon>
        <taxon>Pseudomonadota</taxon>
        <taxon>Betaproteobacteria</taxon>
        <taxon>Burkholderiales</taxon>
        <taxon>Oxalobacteraceae</taxon>
        <taxon>Undibacterium</taxon>
    </lineage>
</organism>
<proteinExistence type="inferred from homology"/>
<evidence type="ECO:0000256" key="5">
    <source>
        <dbReference type="ARBA" id="ARBA00022692"/>
    </source>
</evidence>
<reference evidence="14 15" key="1">
    <citation type="submission" date="2020-08" db="EMBL/GenBank/DDBJ databases">
        <title>Novel species isolated from subtropical streams in China.</title>
        <authorList>
            <person name="Lu H."/>
        </authorList>
    </citation>
    <scope>NUCLEOTIDE SEQUENCE [LARGE SCALE GENOMIC DNA]</scope>
    <source>
        <strain evidence="14 15">LX15W</strain>
    </source>
</reference>
<dbReference type="PANTHER" id="PTHR30069">
    <property type="entry name" value="TONB-DEPENDENT OUTER MEMBRANE RECEPTOR"/>
    <property type="match status" value="1"/>
</dbReference>
<dbReference type="PANTHER" id="PTHR30069:SF46">
    <property type="entry name" value="OAR PROTEIN"/>
    <property type="match status" value="1"/>
</dbReference>
<keyword evidence="3 9" id="KW-0813">Transport</keyword>
<name>A0ABR6YB06_9BURK</name>
<feature type="compositionally biased region" description="Polar residues" evidence="10">
    <location>
        <begin position="1012"/>
        <end position="1023"/>
    </location>
</feature>